<feature type="domain" description="Protein kinase" evidence="1">
    <location>
        <begin position="174"/>
        <end position="513"/>
    </location>
</feature>
<accession>A0A1J7J8T3</accession>
<gene>
    <name evidence="2" type="ORF">CONLIGDRAFT_664331</name>
</gene>
<dbReference type="PANTHER" id="PTHR37542:SF1">
    <property type="entry name" value="PRION-INHIBITION AND PROPAGATION HELO DOMAIN-CONTAINING PROTEIN"/>
    <property type="match status" value="1"/>
</dbReference>
<name>A0A1J7J8T3_9PEZI</name>
<sequence length="532" mass="60222">MSIELALAIPATVDLCLKYGKELQKLCSALKNADVQVSERVLRLDNGWVKFTHQLNFLQRIQHVMEDEHRDVCEQTLRVLLGKLEIVTEMLRGLLKLEMPHDAILDPGFDVRIRKTKFAFKKESLDRAIEELEVWQRTADQSWFLLMRIADSQVDDALKENTPTAYEPSTAVAIPSAASIRSGLSGGALKPGLTLSADVLSQMTTHLITCCPAQIAERVYSTGQTAAYVLNHIPLKPFAKRAVIKQNARDLAQKLQHDDPHTFGLLTCKGIATPSSIPPVADGEAEPQLTLTMIFRMPPGTSNPRCLRDLLLNTPAPHSLSLRYDIARQLARSISSVHTFGFVHKNLRPETVLTFAGADGLAQSVFLVGFEHFRREDQWTQRRGDDFIERNLYRHPSRQGVYPRDDYVMQHDIYSLGVCLLEIGLWRSFISYEEGRQPLDAELFGIEPHESKDRARAFVIMSAKEHLLLLARCRLPQYMGSRYAEIVETCLTCLDPDNADFGDAREFEDEDGIRVGVRYIEKVLLRLNRLYV</sequence>
<protein>
    <recommendedName>
        <fullName evidence="1">Protein kinase domain-containing protein</fullName>
    </recommendedName>
</protein>
<dbReference type="GO" id="GO:0005524">
    <property type="term" value="F:ATP binding"/>
    <property type="evidence" value="ECO:0007669"/>
    <property type="project" value="InterPro"/>
</dbReference>
<evidence type="ECO:0000313" key="2">
    <source>
        <dbReference type="EMBL" id="OIW23930.1"/>
    </source>
</evidence>
<reference evidence="2 3" key="1">
    <citation type="submission" date="2016-10" db="EMBL/GenBank/DDBJ databases">
        <title>Draft genome sequence of Coniochaeta ligniaria NRRL30616, a lignocellulolytic fungus for bioabatement of inhibitors in plant biomass hydrolysates.</title>
        <authorList>
            <consortium name="DOE Joint Genome Institute"/>
            <person name="Jimenez D.J."/>
            <person name="Hector R.E."/>
            <person name="Riley R."/>
            <person name="Sun H."/>
            <person name="Grigoriev I.V."/>
            <person name="Van Elsas J.D."/>
            <person name="Nichols N.N."/>
        </authorList>
    </citation>
    <scope>NUCLEOTIDE SEQUENCE [LARGE SCALE GENOMIC DNA]</scope>
    <source>
        <strain evidence="2 3">NRRL 30616</strain>
    </source>
</reference>
<evidence type="ECO:0000259" key="1">
    <source>
        <dbReference type="PROSITE" id="PS50011"/>
    </source>
</evidence>
<dbReference type="OrthoDB" id="1911848at2759"/>
<dbReference type="Proteomes" id="UP000182658">
    <property type="component" value="Unassembled WGS sequence"/>
</dbReference>
<dbReference type="Gene3D" id="1.10.510.10">
    <property type="entry name" value="Transferase(Phosphotransferase) domain 1"/>
    <property type="match status" value="1"/>
</dbReference>
<dbReference type="InterPro" id="IPR000719">
    <property type="entry name" value="Prot_kinase_dom"/>
</dbReference>
<dbReference type="AlphaFoldDB" id="A0A1J7J8T3"/>
<keyword evidence="3" id="KW-1185">Reference proteome</keyword>
<dbReference type="InParanoid" id="A0A1J7J8T3"/>
<dbReference type="SUPFAM" id="SSF56112">
    <property type="entry name" value="Protein kinase-like (PK-like)"/>
    <property type="match status" value="1"/>
</dbReference>
<proteinExistence type="predicted"/>
<dbReference type="STRING" id="1408157.A0A1J7J8T3"/>
<evidence type="ECO:0000313" key="3">
    <source>
        <dbReference type="Proteomes" id="UP000182658"/>
    </source>
</evidence>
<dbReference type="InterPro" id="IPR011009">
    <property type="entry name" value="Kinase-like_dom_sf"/>
</dbReference>
<dbReference type="EMBL" id="KV875105">
    <property type="protein sequence ID" value="OIW23930.1"/>
    <property type="molecule type" value="Genomic_DNA"/>
</dbReference>
<dbReference type="PANTHER" id="PTHR37542">
    <property type="entry name" value="HELO DOMAIN-CONTAINING PROTEIN-RELATED"/>
    <property type="match status" value="1"/>
</dbReference>
<dbReference type="PROSITE" id="PS50011">
    <property type="entry name" value="PROTEIN_KINASE_DOM"/>
    <property type="match status" value="1"/>
</dbReference>
<organism evidence="2 3">
    <name type="scientific">Coniochaeta ligniaria NRRL 30616</name>
    <dbReference type="NCBI Taxonomy" id="1408157"/>
    <lineage>
        <taxon>Eukaryota</taxon>
        <taxon>Fungi</taxon>
        <taxon>Dikarya</taxon>
        <taxon>Ascomycota</taxon>
        <taxon>Pezizomycotina</taxon>
        <taxon>Sordariomycetes</taxon>
        <taxon>Sordariomycetidae</taxon>
        <taxon>Coniochaetales</taxon>
        <taxon>Coniochaetaceae</taxon>
        <taxon>Coniochaeta</taxon>
    </lineage>
</organism>
<dbReference type="GO" id="GO:0004672">
    <property type="term" value="F:protein kinase activity"/>
    <property type="evidence" value="ECO:0007669"/>
    <property type="project" value="InterPro"/>
</dbReference>